<proteinExistence type="predicted"/>
<comment type="caution">
    <text evidence="2">The sequence shown here is derived from an EMBL/GenBank/DDBJ whole genome shotgun (WGS) entry which is preliminary data.</text>
</comment>
<feature type="region of interest" description="Disordered" evidence="1">
    <location>
        <begin position="1"/>
        <end position="29"/>
    </location>
</feature>
<sequence>MEELERQRQRQAELTAQKARKEEEKSKREELVKILEENNRQMKTELERAAAKKLEKVNSSLQRHLQRSTEEKEERQRELISMKGQIATLMQRQQFRADPAQLERKNRIAKRKKGKLPSDFTPPPEETMLHKGKQKPCREAKVFKTLCFRGRGVRKCNGGDLWGHRSRPPLRIV</sequence>
<organism evidence="2 3">
    <name type="scientific">Pagothenia borchgrevinki</name>
    <name type="common">Bald rockcod</name>
    <name type="synonym">Trematomus borchgrevinki</name>
    <dbReference type="NCBI Taxonomy" id="8213"/>
    <lineage>
        <taxon>Eukaryota</taxon>
        <taxon>Metazoa</taxon>
        <taxon>Chordata</taxon>
        <taxon>Craniata</taxon>
        <taxon>Vertebrata</taxon>
        <taxon>Euteleostomi</taxon>
        <taxon>Actinopterygii</taxon>
        <taxon>Neopterygii</taxon>
        <taxon>Teleostei</taxon>
        <taxon>Neoteleostei</taxon>
        <taxon>Acanthomorphata</taxon>
        <taxon>Eupercaria</taxon>
        <taxon>Perciformes</taxon>
        <taxon>Notothenioidei</taxon>
        <taxon>Nototheniidae</taxon>
        <taxon>Pagothenia</taxon>
    </lineage>
</organism>
<reference evidence="2 3" key="1">
    <citation type="journal article" date="2022" name="G3 (Bethesda)">
        <title>Evaluating Illumina-, Nanopore-, and PacBio-based genome assembly strategies with the bald notothen, Trematomus borchgrevinki.</title>
        <authorList>
            <person name="Rayamajhi N."/>
            <person name="Cheng C.C."/>
            <person name="Catchen J.M."/>
        </authorList>
    </citation>
    <scope>NUCLEOTIDE SEQUENCE [LARGE SCALE GENOMIC DNA]</scope>
    <source>
        <strain evidence="2">AGRC-2024</strain>
    </source>
</reference>
<dbReference type="Proteomes" id="UP001619887">
    <property type="component" value="Unassembled WGS sequence"/>
</dbReference>
<gene>
    <name evidence="2" type="ORF">OYC64_004651</name>
</gene>
<evidence type="ECO:0000313" key="2">
    <source>
        <dbReference type="EMBL" id="KAL3046706.1"/>
    </source>
</evidence>
<dbReference type="AlphaFoldDB" id="A0ABD2FZ54"/>
<dbReference type="EMBL" id="JBIYXZ010002085">
    <property type="protein sequence ID" value="KAL3046706.1"/>
    <property type="molecule type" value="Genomic_DNA"/>
</dbReference>
<protein>
    <submittedName>
        <fullName evidence="2">Uncharacterized protein</fullName>
    </submittedName>
</protein>
<keyword evidence="3" id="KW-1185">Reference proteome</keyword>
<accession>A0ABD2FZ54</accession>
<feature type="region of interest" description="Disordered" evidence="1">
    <location>
        <begin position="57"/>
        <end position="78"/>
    </location>
</feature>
<evidence type="ECO:0000313" key="3">
    <source>
        <dbReference type="Proteomes" id="UP001619887"/>
    </source>
</evidence>
<feature type="compositionally biased region" description="Basic and acidic residues" evidence="1">
    <location>
        <begin position="1"/>
        <end position="11"/>
    </location>
</feature>
<evidence type="ECO:0000256" key="1">
    <source>
        <dbReference type="SAM" id="MobiDB-lite"/>
    </source>
</evidence>
<feature type="compositionally biased region" description="Basic and acidic residues" evidence="1">
    <location>
        <begin position="19"/>
        <end position="29"/>
    </location>
</feature>
<feature type="region of interest" description="Disordered" evidence="1">
    <location>
        <begin position="94"/>
        <end position="133"/>
    </location>
</feature>
<reference evidence="2 3" key="2">
    <citation type="journal article" date="2024" name="G3 (Bethesda)">
        <title>The genome of the cryopelagic Antarctic bald notothen, Trematomus borchgrevinki.</title>
        <authorList>
            <person name="Rayamajhi N."/>
            <person name="Rivera-Colon A.G."/>
            <person name="Minhas B.F."/>
            <person name="Cheng C.C."/>
            <person name="Catchen J.M."/>
        </authorList>
    </citation>
    <scope>NUCLEOTIDE SEQUENCE [LARGE SCALE GENOMIC DNA]</scope>
    <source>
        <strain evidence="2">AGRC-2024</strain>
    </source>
</reference>
<feature type="compositionally biased region" description="Basic and acidic residues" evidence="1">
    <location>
        <begin position="67"/>
        <end position="78"/>
    </location>
</feature>
<name>A0ABD2FZ54_PAGBO</name>